<dbReference type="PRINTS" id="PR00032">
    <property type="entry name" value="HTHARAC"/>
</dbReference>
<feature type="domain" description="Response regulatory" evidence="8">
    <location>
        <begin position="3"/>
        <end position="122"/>
    </location>
</feature>
<dbReference type="Proteomes" id="UP001600941">
    <property type="component" value="Unassembled WGS sequence"/>
</dbReference>
<dbReference type="InterPro" id="IPR018062">
    <property type="entry name" value="HTH_AraC-typ_CS"/>
</dbReference>
<evidence type="ECO:0000259" key="7">
    <source>
        <dbReference type="PROSITE" id="PS01124"/>
    </source>
</evidence>
<dbReference type="RefSeq" id="WP_118593790.1">
    <property type="nucleotide sequence ID" value="NZ_AP031413.1"/>
</dbReference>
<gene>
    <name evidence="9" type="ORF">K340107D12_08880</name>
</gene>
<evidence type="ECO:0000256" key="1">
    <source>
        <dbReference type="ARBA" id="ARBA00018672"/>
    </source>
</evidence>
<dbReference type="InterPro" id="IPR001789">
    <property type="entry name" value="Sig_transdc_resp-reg_receiver"/>
</dbReference>
<evidence type="ECO:0000259" key="8">
    <source>
        <dbReference type="PROSITE" id="PS50110"/>
    </source>
</evidence>
<dbReference type="InterPro" id="IPR011006">
    <property type="entry name" value="CheY-like_superfamily"/>
</dbReference>
<dbReference type="Gene3D" id="3.40.50.2300">
    <property type="match status" value="1"/>
</dbReference>
<keyword evidence="3" id="KW-0238">DNA-binding</keyword>
<dbReference type="SUPFAM" id="SSF46689">
    <property type="entry name" value="Homeodomain-like"/>
    <property type="match status" value="2"/>
</dbReference>
<dbReference type="PROSITE" id="PS50110">
    <property type="entry name" value="RESPONSE_REGULATORY"/>
    <property type="match status" value="1"/>
</dbReference>
<dbReference type="InterPro" id="IPR018060">
    <property type="entry name" value="HTH_AraC"/>
</dbReference>
<keyword evidence="6" id="KW-0597">Phosphoprotein</keyword>
<keyword evidence="2" id="KW-0805">Transcription regulation</keyword>
<accession>A0ABQ0BNG1</accession>
<reference evidence="9 10" key="1">
    <citation type="submission" date="2024-04" db="EMBL/GenBank/DDBJ databases">
        <title>Defined microbial consortia suppress multidrug-resistant proinflammatory Enterobacteriaceae via ecological control.</title>
        <authorList>
            <person name="Furuichi M."/>
            <person name="Kawaguchi T."/>
            <person name="Pust M."/>
            <person name="Yasuma K."/>
            <person name="Plichta D."/>
            <person name="Hasegawa N."/>
            <person name="Ohya T."/>
            <person name="Bhattarai S."/>
            <person name="Sasajima S."/>
            <person name="Aoto Y."/>
            <person name="Tuganbaev T."/>
            <person name="Yaginuma M."/>
            <person name="Ueda M."/>
            <person name="Okahashi N."/>
            <person name="Amafuji K."/>
            <person name="Kiridooshi Y."/>
            <person name="Sugita K."/>
            <person name="Strazar M."/>
            <person name="Skelly A."/>
            <person name="Suda W."/>
            <person name="Hattori M."/>
            <person name="Nakamoto N."/>
            <person name="Caballero S."/>
            <person name="Norman J."/>
            <person name="Olle B."/>
            <person name="Tanoue T."/>
            <person name="Arita M."/>
            <person name="Bucci V."/>
            <person name="Atarashi K."/>
            <person name="Xavier R."/>
            <person name="Honda K."/>
        </authorList>
    </citation>
    <scope>NUCLEOTIDE SEQUENCE [LARGE SCALE GENOMIC DNA]</scope>
    <source>
        <strain evidence="10">k34-0107-D12</strain>
    </source>
</reference>
<dbReference type="EMBL" id="BAABZQ010000001">
    <property type="protein sequence ID" value="GAA6498072.1"/>
    <property type="molecule type" value="Genomic_DNA"/>
</dbReference>
<comment type="caution">
    <text evidence="9">The sequence shown here is derived from an EMBL/GenBank/DDBJ whole genome shotgun (WGS) entry which is preliminary data.</text>
</comment>
<dbReference type="Pfam" id="PF12833">
    <property type="entry name" value="HTH_18"/>
    <property type="match status" value="1"/>
</dbReference>
<dbReference type="InterPro" id="IPR020449">
    <property type="entry name" value="Tscrpt_reg_AraC-type_HTH"/>
</dbReference>
<dbReference type="SMART" id="SM00448">
    <property type="entry name" value="REC"/>
    <property type="match status" value="1"/>
</dbReference>
<evidence type="ECO:0000256" key="4">
    <source>
        <dbReference type="ARBA" id="ARBA00023163"/>
    </source>
</evidence>
<evidence type="ECO:0000313" key="10">
    <source>
        <dbReference type="Proteomes" id="UP001600941"/>
    </source>
</evidence>
<dbReference type="CDD" id="cd17536">
    <property type="entry name" value="REC_YesN-like"/>
    <property type="match status" value="1"/>
</dbReference>
<evidence type="ECO:0000313" key="9">
    <source>
        <dbReference type="EMBL" id="GAA6498072.1"/>
    </source>
</evidence>
<keyword evidence="10" id="KW-1185">Reference proteome</keyword>
<sequence length="502" mass="59161">MLKIVLIDDEQVVLQGMSHLLAEEFPDHEITGSFTDPEPAIRFIEENPGQVDVVVTDIKMPHISGVTLIEKIRDIRPEIVMIAMSAYTDYEYIRQAMKNGAVDYLLKPCRRKEILGIFEKVERQKKERAQETEEKQRERRFLKLLKGNEDWQDKDFCIFPEGKACVCTMWSDRDRGREEWEAVMYRSREELRKRNAVGTVEEHRLWIVTPISGTEGEGFPDICVNDGNLVVHLKKNFKWGQRELQETVHTLLEREFYMDFNGRLYAWDEEIWQKKTSQAEEIKMEEFLPFSKIEMILMRGREDQLQLTLREGRRRLIGRTDGFEPVQLKKGMIHFCYLLEERIKTEEAGKIPESLSEQEKILSDLRNSRTLMQAWANLEAYLQQILSFFQEKAKVPSYIRLASAYIEANYMQELSLQKVAEYVSLNPWYFSSQFKKYMGISMGEYLNQIRIKAAVSLMEERDLKIGEIAELVGFKDSAYFGSVFKKFKKMSPKEYRMKIMNK</sequence>
<comment type="function">
    <text evidence="5">May play the central regulatory role in sporulation. It may be an element of the effector pathway responsible for the activation of sporulation genes in response to nutritional stress. Spo0A may act in concert with spo0H (a sigma factor) to control the expression of some genes that are critical to the sporulation process.</text>
</comment>
<evidence type="ECO:0000256" key="5">
    <source>
        <dbReference type="ARBA" id="ARBA00024867"/>
    </source>
</evidence>
<dbReference type="PANTHER" id="PTHR43280">
    <property type="entry name" value="ARAC-FAMILY TRANSCRIPTIONAL REGULATOR"/>
    <property type="match status" value="1"/>
</dbReference>
<dbReference type="PROSITE" id="PS01124">
    <property type="entry name" value="HTH_ARAC_FAMILY_2"/>
    <property type="match status" value="1"/>
</dbReference>
<keyword evidence="4" id="KW-0804">Transcription</keyword>
<dbReference type="InterPro" id="IPR009057">
    <property type="entry name" value="Homeodomain-like_sf"/>
</dbReference>
<protein>
    <recommendedName>
        <fullName evidence="1">Stage 0 sporulation protein A homolog</fullName>
    </recommendedName>
</protein>
<organism evidence="9 10">
    <name type="scientific">Blautia parvula</name>
    <dbReference type="NCBI Taxonomy" id="2877527"/>
    <lineage>
        <taxon>Bacteria</taxon>
        <taxon>Bacillati</taxon>
        <taxon>Bacillota</taxon>
        <taxon>Clostridia</taxon>
        <taxon>Lachnospirales</taxon>
        <taxon>Lachnospiraceae</taxon>
        <taxon>Blautia</taxon>
    </lineage>
</organism>
<proteinExistence type="predicted"/>
<evidence type="ECO:0000256" key="2">
    <source>
        <dbReference type="ARBA" id="ARBA00023015"/>
    </source>
</evidence>
<dbReference type="Gene3D" id="1.10.10.60">
    <property type="entry name" value="Homeodomain-like"/>
    <property type="match status" value="2"/>
</dbReference>
<name>A0ABQ0BNG1_9FIRM</name>
<dbReference type="Pfam" id="PF00072">
    <property type="entry name" value="Response_reg"/>
    <property type="match status" value="1"/>
</dbReference>
<evidence type="ECO:0000256" key="6">
    <source>
        <dbReference type="PROSITE-ProRule" id="PRU00169"/>
    </source>
</evidence>
<dbReference type="SMART" id="SM00342">
    <property type="entry name" value="HTH_ARAC"/>
    <property type="match status" value="1"/>
</dbReference>
<dbReference type="PANTHER" id="PTHR43280:SF2">
    <property type="entry name" value="HTH-TYPE TRANSCRIPTIONAL REGULATOR EXSA"/>
    <property type="match status" value="1"/>
</dbReference>
<evidence type="ECO:0000256" key="3">
    <source>
        <dbReference type="ARBA" id="ARBA00023125"/>
    </source>
</evidence>
<feature type="domain" description="HTH araC/xylS-type" evidence="7">
    <location>
        <begin position="400"/>
        <end position="498"/>
    </location>
</feature>
<dbReference type="PROSITE" id="PS00041">
    <property type="entry name" value="HTH_ARAC_FAMILY_1"/>
    <property type="match status" value="1"/>
</dbReference>
<dbReference type="SUPFAM" id="SSF52172">
    <property type="entry name" value="CheY-like"/>
    <property type="match status" value="1"/>
</dbReference>
<feature type="modified residue" description="4-aspartylphosphate" evidence="6">
    <location>
        <position position="57"/>
    </location>
</feature>